<sequence>MFFDRHLDSPPKKNRTDLLRLKSPKNFRKFINQKQIVIGIIRKNEVDW</sequence>
<organism evidence="1 2">
    <name type="scientific">Leptospira borgpetersenii serovar Javanica str. UI 09931</name>
    <dbReference type="NCBI Taxonomy" id="1049767"/>
    <lineage>
        <taxon>Bacteria</taxon>
        <taxon>Pseudomonadati</taxon>
        <taxon>Spirochaetota</taxon>
        <taxon>Spirochaetia</taxon>
        <taxon>Leptospirales</taxon>
        <taxon>Leptospiraceae</taxon>
        <taxon>Leptospira</taxon>
    </lineage>
</organism>
<dbReference type="Proteomes" id="UP000014570">
    <property type="component" value="Unassembled WGS sequence"/>
</dbReference>
<comment type="caution">
    <text evidence="1">The sequence shown here is derived from an EMBL/GenBank/DDBJ whole genome shotgun (WGS) entry which is preliminary data.</text>
</comment>
<reference evidence="1 2" key="1">
    <citation type="submission" date="2013-04" db="EMBL/GenBank/DDBJ databases">
        <authorList>
            <person name="Harkins D.M."/>
            <person name="Durkin A.S."/>
            <person name="Brinkac L.M."/>
            <person name="Haft D.H."/>
            <person name="Selengut J.D."/>
            <person name="Sanka R."/>
            <person name="DePew J."/>
            <person name="Purushe J."/>
            <person name="Chanthongthip A."/>
            <person name="Lattana O."/>
            <person name="Phetsouvanh R."/>
            <person name="Newton P.N."/>
            <person name="Vinetz J.M."/>
            <person name="Sutton G.G."/>
            <person name="Nierman W.C."/>
            <person name="Fouts D.E."/>
        </authorList>
    </citation>
    <scope>NUCLEOTIDE SEQUENCE [LARGE SCALE GENOMIC DNA]</scope>
    <source>
        <strain evidence="1 2">UI 09931</strain>
    </source>
</reference>
<name>A0AAV3JIE6_LEPBO</name>
<gene>
    <name evidence="1" type="ORF">LEP1GSC103_3917</name>
</gene>
<evidence type="ECO:0000313" key="2">
    <source>
        <dbReference type="Proteomes" id="UP000014570"/>
    </source>
</evidence>
<protein>
    <submittedName>
        <fullName evidence="1">Uncharacterized protein</fullName>
    </submittedName>
</protein>
<dbReference type="AlphaFoldDB" id="A0AAV3JIE6"/>
<dbReference type="EMBL" id="AHNP02000003">
    <property type="protein sequence ID" value="EPG59280.1"/>
    <property type="molecule type" value="Genomic_DNA"/>
</dbReference>
<accession>A0AAV3JIE6</accession>
<proteinExistence type="predicted"/>
<evidence type="ECO:0000313" key="1">
    <source>
        <dbReference type="EMBL" id="EPG59280.1"/>
    </source>
</evidence>